<name>A0AAJ7E0U4_9HYME</name>
<protein>
    <submittedName>
        <fullName evidence="13">Galactokinase-like</fullName>
    </submittedName>
</protein>
<feature type="domain" description="Galactokinase N-terminal" evidence="11">
    <location>
        <begin position="19"/>
        <end position="66"/>
    </location>
</feature>
<dbReference type="InterPro" id="IPR019741">
    <property type="entry name" value="Galactokinase_CS"/>
</dbReference>
<dbReference type="Gene3D" id="3.30.70.890">
    <property type="entry name" value="GHMP kinase, C-terminal domain"/>
    <property type="match status" value="1"/>
</dbReference>
<dbReference type="InterPro" id="IPR036554">
    <property type="entry name" value="GHMP_kinase_C_sf"/>
</dbReference>
<dbReference type="InterPro" id="IPR000705">
    <property type="entry name" value="Galactokinase"/>
</dbReference>
<evidence type="ECO:0000256" key="6">
    <source>
        <dbReference type="ARBA" id="ARBA00022840"/>
    </source>
</evidence>
<dbReference type="GO" id="GO:0005829">
    <property type="term" value="C:cytosol"/>
    <property type="evidence" value="ECO:0007669"/>
    <property type="project" value="TreeGrafter"/>
</dbReference>
<evidence type="ECO:0000256" key="5">
    <source>
        <dbReference type="ARBA" id="ARBA00022777"/>
    </source>
</evidence>
<evidence type="ECO:0000256" key="1">
    <source>
        <dbReference type="ARBA" id="ARBA00006566"/>
    </source>
</evidence>
<dbReference type="KEGG" id="csol:105366693"/>
<evidence type="ECO:0000256" key="2">
    <source>
        <dbReference type="ARBA" id="ARBA00022679"/>
    </source>
</evidence>
<keyword evidence="8" id="KW-0119">Carbohydrate metabolism</keyword>
<dbReference type="InterPro" id="IPR020568">
    <property type="entry name" value="Ribosomal_Su5_D2-typ_SF"/>
</dbReference>
<keyword evidence="4" id="KW-0547">Nucleotide-binding</keyword>
<evidence type="ECO:0000259" key="10">
    <source>
        <dbReference type="Pfam" id="PF08544"/>
    </source>
</evidence>
<dbReference type="FunFam" id="3.30.230.10:FF:000040">
    <property type="entry name" value="Galactokinase 1"/>
    <property type="match status" value="1"/>
</dbReference>
<keyword evidence="2" id="KW-0808">Transferase</keyword>
<keyword evidence="3" id="KW-0479">Metal-binding</keyword>
<dbReference type="SUPFAM" id="SSF55060">
    <property type="entry name" value="GHMP Kinase, C-terminal domain"/>
    <property type="match status" value="1"/>
</dbReference>
<dbReference type="SUPFAM" id="SSF54211">
    <property type="entry name" value="Ribosomal protein S5 domain 2-like"/>
    <property type="match status" value="1"/>
</dbReference>
<evidence type="ECO:0000256" key="7">
    <source>
        <dbReference type="ARBA" id="ARBA00022842"/>
    </source>
</evidence>
<evidence type="ECO:0000313" key="13">
    <source>
        <dbReference type="RefSeq" id="XP_011503519.1"/>
    </source>
</evidence>
<keyword evidence="7" id="KW-0460">Magnesium</keyword>
<evidence type="ECO:0000313" key="12">
    <source>
        <dbReference type="Proteomes" id="UP000695007"/>
    </source>
</evidence>
<evidence type="ECO:0000259" key="9">
    <source>
        <dbReference type="Pfam" id="PF00288"/>
    </source>
</evidence>
<dbReference type="PANTHER" id="PTHR10457:SF7">
    <property type="entry name" value="GALACTOKINASE-RELATED"/>
    <property type="match status" value="1"/>
</dbReference>
<dbReference type="InterPro" id="IPR019539">
    <property type="entry name" value="GalKase_N"/>
</dbReference>
<dbReference type="GO" id="GO:0046872">
    <property type="term" value="F:metal ion binding"/>
    <property type="evidence" value="ECO:0007669"/>
    <property type="project" value="UniProtKB-KW"/>
</dbReference>
<dbReference type="Proteomes" id="UP000695007">
    <property type="component" value="Unplaced"/>
</dbReference>
<reference evidence="13" key="1">
    <citation type="submission" date="2025-08" db="UniProtKB">
        <authorList>
            <consortium name="RefSeq"/>
        </authorList>
    </citation>
    <scope>IDENTIFICATION</scope>
</reference>
<accession>A0AAJ7E0U4</accession>
<dbReference type="InterPro" id="IPR006206">
    <property type="entry name" value="Mevalonate/galactokinase"/>
</dbReference>
<dbReference type="PRINTS" id="PR00959">
    <property type="entry name" value="MEVGALKINASE"/>
</dbReference>
<dbReference type="GO" id="GO:0004335">
    <property type="term" value="F:galactokinase activity"/>
    <property type="evidence" value="ECO:0007669"/>
    <property type="project" value="InterPro"/>
</dbReference>
<evidence type="ECO:0000259" key="11">
    <source>
        <dbReference type="Pfam" id="PF10509"/>
    </source>
</evidence>
<dbReference type="GeneID" id="105366693"/>
<organism evidence="12 13">
    <name type="scientific">Ceratosolen solmsi marchali</name>
    <dbReference type="NCBI Taxonomy" id="326594"/>
    <lineage>
        <taxon>Eukaryota</taxon>
        <taxon>Metazoa</taxon>
        <taxon>Ecdysozoa</taxon>
        <taxon>Arthropoda</taxon>
        <taxon>Hexapoda</taxon>
        <taxon>Insecta</taxon>
        <taxon>Pterygota</taxon>
        <taxon>Neoptera</taxon>
        <taxon>Endopterygota</taxon>
        <taxon>Hymenoptera</taxon>
        <taxon>Apocrita</taxon>
        <taxon>Proctotrupomorpha</taxon>
        <taxon>Chalcidoidea</taxon>
        <taxon>Agaonidae</taxon>
        <taxon>Agaoninae</taxon>
        <taxon>Ceratosolen</taxon>
    </lineage>
</organism>
<keyword evidence="5" id="KW-0418">Kinase</keyword>
<dbReference type="RefSeq" id="XP_011503519.1">
    <property type="nucleotide sequence ID" value="XM_011505217.1"/>
</dbReference>
<dbReference type="InterPro" id="IPR006203">
    <property type="entry name" value="GHMP_knse_ATP-bd_CS"/>
</dbReference>
<feature type="domain" description="GHMP kinase C-terminal" evidence="10">
    <location>
        <begin position="303"/>
        <end position="383"/>
    </location>
</feature>
<evidence type="ECO:0000256" key="4">
    <source>
        <dbReference type="ARBA" id="ARBA00022741"/>
    </source>
</evidence>
<dbReference type="Pfam" id="PF10509">
    <property type="entry name" value="GalKase_gal_bdg"/>
    <property type="match status" value="1"/>
</dbReference>
<dbReference type="PROSITE" id="PS00106">
    <property type="entry name" value="GALACTOKINASE"/>
    <property type="match status" value="1"/>
</dbReference>
<comment type="similarity">
    <text evidence="1">Belongs to the GHMP kinase family. GalK subfamily.</text>
</comment>
<dbReference type="NCBIfam" id="TIGR00131">
    <property type="entry name" value="gal_kin"/>
    <property type="match status" value="1"/>
</dbReference>
<proteinExistence type="inferred from homology"/>
<keyword evidence="6" id="KW-0067">ATP-binding</keyword>
<gene>
    <name evidence="13" type="primary">LOC105366693</name>
</gene>
<dbReference type="Gene3D" id="3.30.230.10">
    <property type="match status" value="1"/>
</dbReference>
<dbReference type="GO" id="GO:0006012">
    <property type="term" value="P:galactose metabolic process"/>
    <property type="evidence" value="ECO:0007669"/>
    <property type="project" value="InterPro"/>
</dbReference>
<dbReference type="InterPro" id="IPR013750">
    <property type="entry name" value="GHMP_kinase_C_dom"/>
</dbReference>
<dbReference type="PIRSF" id="PIRSF000530">
    <property type="entry name" value="Galactokinase"/>
    <property type="match status" value="1"/>
</dbReference>
<dbReference type="AlphaFoldDB" id="A0AAJ7E0U4"/>
<sequence length="402" mass="44549">MAMNYPDVNELKHTALLNFMEQFSENATVCVYAPGRVNLIGEHTDYNDGFVLPMALPLITMIVGKPNNMKRCKIISMSEAIGDEKICEFDCSNHAALKAGDPKWSNYVKGCLANFKPPLIGFNAVIVSTIPIGAGLSSSAALEVATYTFLESITKDISIKPKDKVLACQRAEHEFAGVPCGIMDQFISIMGLEGHALLLDCRDFITKQIPMSQMDNYIFIITNSNTSHKLTLSAYHERRTSCYAAAKVLNKTSLREANIRDIETQCNQWFLCLALKNKNVSDIMIKRARHVITEIQRTIEAATCLENNNFIRFGELMNESHDSLREEYEVSSKELDNLVMISRSVDGVLGSRLTGAGFGGCTITLVKKNAVDNLIATIQKKYSGIPSFYVAKPSNGARQLHL</sequence>
<feature type="domain" description="GHMP kinase N-terminal" evidence="9">
    <location>
        <begin position="106"/>
        <end position="191"/>
    </location>
</feature>
<dbReference type="GO" id="GO:0005524">
    <property type="term" value="F:ATP binding"/>
    <property type="evidence" value="ECO:0007669"/>
    <property type="project" value="UniProtKB-KW"/>
</dbReference>
<dbReference type="InterPro" id="IPR014721">
    <property type="entry name" value="Ribsml_uS5_D2-typ_fold_subgr"/>
</dbReference>
<keyword evidence="12" id="KW-1185">Reference proteome</keyword>
<dbReference type="FunFam" id="3.30.70.890:FF:000001">
    <property type="entry name" value="Galactokinase"/>
    <property type="match status" value="1"/>
</dbReference>
<dbReference type="Pfam" id="PF08544">
    <property type="entry name" value="GHMP_kinases_C"/>
    <property type="match status" value="1"/>
</dbReference>
<dbReference type="PRINTS" id="PR00473">
    <property type="entry name" value="GALCTOKINASE"/>
</dbReference>
<dbReference type="PROSITE" id="PS00627">
    <property type="entry name" value="GHMP_KINASES_ATP"/>
    <property type="match status" value="1"/>
</dbReference>
<dbReference type="PANTHER" id="PTHR10457">
    <property type="entry name" value="MEVALONATE KINASE/GALACTOKINASE"/>
    <property type="match status" value="1"/>
</dbReference>
<dbReference type="Pfam" id="PF00288">
    <property type="entry name" value="GHMP_kinases_N"/>
    <property type="match status" value="1"/>
</dbReference>
<dbReference type="InterPro" id="IPR006204">
    <property type="entry name" value="GHMP_kinase_N_dom"/>
</dbReference>
<evidence type="ECO:0000256" key="8">
    <source>
        <dbReference type="ARBA" id="ARBA00023277"/>
    </source>
</evidence>
<evidence type="ECO:0000256" key="3">
    <source>
        <dbReference type="ARBA" id="ARBA00022723"/>
    </source>
</evidence>